<dbReference type="Pfam" id="PF00046">
    <property type="entry name" value="Homeodomain"/>
    <property type="match status" value="1"/>
</dbReference>
<evidence type="ECO:0000256" key="8">
    <source>
        <dbReference type="ARBA" id="ARBA00023242"/>
    </source>
</evidence>
<dbReference type="InterPro" id="IPR002913">
    <property type="entry name" value="START_lipid-bd_dom"/>
</dbReference>
<evidence type="ECO:0000256" key="4">
    <source>
        <dbReference type="ARBA" id="ARBA00023054"/>
    </source>
</evidence>
<keyword evidence="16" id="KW-1185">Reference proteome</keyword>
<dbReference type="GO" id="GO:0030154">
    <property type="term" value="P:cell differentiation"/>
    <property type="evidence" value="ECO:0007669"/>
    <property type="project" value="UniProtKB-ARBA"/>
</dbReference>
<keyword evidence="8 9" id="KW-0539">Nucleus</keyword>
<organism evidence="15 16">
    <name type="scientific">Carex littledalei</name>
    <dbReference type="NCBI Taxonomy" id="544730"/>
    <lineage>
        <taxon>Eukaryota</taxon>
        <taxon>Viridiplantae</taxon>
        <taxon>Streptophyta</taxon>
        <taxon>Embryophyta</taxon>
        <taxon>Tracheophyta</taxon>
        <taxon>Spermatophyta</taxon>
        <taxon>Magnoliopsida</taxon>
        <taxon>Liliopsida</taxon>
        <taxon>Poales</taxon>
        <taxon>Cyperaceae</taxon>
        <taxon>Cyperoideae</taxon>
        <taxon>Cariceae</taxon>
        <taxon>Carex</taxon>
        <taxon>Carex subgen. Euthyceras</taxon>
    </lineage>
</organism>
<sequence>MNFGGMFDGGSGGIPFAGSPISQPVRLVSKPGFSSPGLSLGLQTNLETQGNMSIVTSYGGGTGSGGAGSGEGDSIGRTREDENESRSGSDNLDGASGDELEPPNSRSKRTRYHRHTPQQIQELESVFKECPHPDEKQRLELSRRLNLEVRQVKFWFQNRRTQMKTQLERHENTLLRQENDKLRAENMTMHEAMKNPICNNCGGTAMLGEVSLEEQHLRVENARLKDELDRVCSLAGKFLGRPISSLASPMPPMSCSSLELGMGTSNGFLGFGSAVAPTLPAMPDFISASIQNQNISDQMKHPYDVEGSFEKRVFLEVALAAMEELIKVAQINDPIWVPSLDGGPDALNFDEYNRVFPRVNGAKQAGHVSEASRDAGVVVVNSAALVETLMDAARWKEMFPYMIARAATTDVISSGVGGTRNGTVQLMRADIQVLSPFVPVREVTFLRFCKQHAEGVWAVVDVSIDGARGNSSSGEYISCCRLPSGCIVQDMPNGFSKVTWVEHVEYDESEIHQLYQPLVRSGLAFGAHRWLATLQRQCQCLAFLMSSVPTVTTQIGQGSLLKLAQRMTDSFCSGVCNTGMRKWERLPQGWETSNGDVRVLSRRASSDPGEPPGVVLLCSTSLWLPVAPQRLFDYLRNERFRGNWDILCNGFMHEMHHIAKGQHTGNAVSIFRVDDNGGNHKDTLILQESCIDASGAMLVYTTVDCSTMQLVMSGGDSAYVALLPSGFVILPDGRSNNNPATGKPNDNTNFNINIDSNNNMPGSLVTVAFQILSQAQNGKFSSESVTTVRNLLTCTLQKIQSALALVDNAAP</sequence>
<evidence type="ECO:0000256" key="11">
    <source>
        <dbReference type="SAM" id="Coils"/>
    </source>
</evidence>
<evidence type="ECO:0000256" key="7">
    <source>
        <dbReference type="ARBA" id="ARBA00023163"/>
    </source>
</evidence>
<dbReference type="InterPro" id="IPR042160">
    <property type="entry name" value="HD-Zip_IV"/>
</dbReference>
<dbReference type="GO" id="GO:0003677">
    <property type="term" value="F:DNA binding"/>
    <property type="evidence" value="ECO:0007669"/>
    <property type="project" value="UniProtKB-UniRule"/>
</dbReference>
<dbReference type="PROSITE" id="PS00027">
    <property type="entry name" value="HOMEOBOX_1"/>
    <property type="match status" value="1"/>
</dbReference>
<evidence type="ECO:0000256" key="5">
    <source>
        <dbReference type="ARBA" id="ARBA00023125"/>
    </source>
</evidence>
<keyword evidence="4 11" id="KW-0175">Coiled coil</keyword>
<feature type="compositionally biased region" description="Basic residues" evidence="12">
    <location>
        <begin position="106"/>
        <end position="116"/>
    </location>
</feature>
<dbReference type="Proteomes" id="UP000623129">
    <property type="component" value="Unassembled WGS sequence"/>
</dbReference>
<evidence type="ECO:0000259" key="14">
    <source>
        <dbReference type="PROSITE" id="PS50848"/>
    </source>
</evidence>
<feature type="region of interest" description="Disordered" evidence="12">
    <location>
        <begin position="53"/>
        <end position="116"/>
    </location>
</feature>
<feature type="DNA-binding region" description="Homeobox" evidence="9">
    <location>
        <begin position="108"/>
        <end position="167"/>
    </location>
</feature>
<dbReference type="CDD" id="cd00086">
    <property type="entry name" value="homeodomain"/>
    <property type="match status" value="1"/>
</dbReference>
<comment type="caution">
    <text evidence="15">The sequence shown here is derived from an EMBL/GenBank/DDBJ whole genome shotgun (WGS) entry which is preliminary data.</text>
</comment>
<dbReference type="InterPro" id="IPR017970">
    <property type="entry name" value="Homeobox_CS"/>
</dbReference>
<dbReference type="Gene3D" id="1.10.10.60">
    <property type="entry name" value="Homeodomain-like"/>
    <property type="match status" value="1"/>
</dbReference>
<dbReference type="PANTHER" id="PTHR45654:SF111">
    <property type="entry name" value="HOMEOBOX-LEUCINE ZIPPER PROTEIN ROC6"/>
    <property type="match status" value="1"/>
</dbReference>
<dbReference type="GO" id="GO:0005634">
    <property type="term" value="C:nucleus"/>
    <property type="evidence" value="ECO:0007669"/>
    <property type="project" value="UniProtKB-SubCell"/>
</dbReference>
<dbReference type="InterPro" id="IPR057993">
    <property type="entry name" value="HD-Zip_IV_C"/>
</dbReference>
<evidence type="ECO:0000313" key="16">
    <source>
        <dbReference type="Proteomes" id="UP000623129"/>
    </source>
</evidence>
<dbReference type="FunFam" id="1.10.10.60:FF:000229">
    <property type="entry name" value="Homeobox-leucine zipper protein HDG1"/>
    <property type="match status" value="1"/>
</dbReference>
<dbReference type="SUPFAM" id="SSF46689">
    <property type="entry name" value="Homeodomain-like"/>
    <property type="match status" value="1"/>
</dbReference>
<feature type="compositionally biased region" description="Gly residues" evidence="12">
    <location>
        <begin position="58"/>
        <end position="73"/>
    </location>
</feature>
<dbReference type="PROSITE" id="PS50848">
    <property type="entry name" value="START"/>
    <property type="match status" value="1"/>
</dbReference>
<evidence type="ECO:0000256" key="1">
    <source>
        <dbReference type="ARBA" id="ARBA00004123"/>
    </source>
</evidence>
<dbReference type="Pfam" id="PF01852">
    <property type="entry name" value="START"/>
    <property type="match status" value="1"/>
</dbReference>
<evidence type="ECO:0000256" key="12">
    <source>
        <dbReference type="SAM" id="MobiDB-lite"/>
    </source>
</evidence>
<dbReference type="Gene3D" id="3.30.530.20">
    <property type="match status" value="1"/>
</dbReference>
<gene>
    <name evidence="15" type="ORF">FCM35_KLT11198</name>
</gene>
<dbReference type="SMART" id="SM00389">
    <property type="entry name" value="HOX"/>
    <property type="match status" value="1"/>
</dbReference>
<dbReference type="InterPro" id="IPR023393">
    <property type="entry name" value="START-like_dom_sf"/>
</dbReference>
<dbReference type="InterPro" id="IPR009057">
    <property type="entry name" value="Homeodomain-like_sf"/>
</dbReference>
<feature type="domain" description="START" evidence="14">
    <location>
        <begin position="307"/>
        <end position="543"/>
    </location>
</feature>
<comment type="subcellular location">
    <subcellularLocation>
        <location evidence="1 9 10">Nucleus</location>
    </subcellularLocation>
</comment>
<feature type="domain" description="Homeobox" evidence="13">
    <location>
        <begin position="106"/>
        <end position="166"/>
    </location>
</feature>
<evidence type="ECO:0000256" key="6">
    <source>
        <dbReference type="ARBA" id="ARBA00023155"/>
    </source>
</evidence>
<name>A0A833QTN9_9POAL</name>
<keyword evidence="3" id="KW-0805">Transcription regulation</keyword>
<reference evidence="15" key="1">
    <citation type="submission" date="2020-01" db="EMBL/GenBank/DDBJ databases">
        <title>Genome sequence of Kobresia littledalei, the first chromosome-level genome in the family Cyperaceae.</title>
        <authorList>
            <person name="Qu G."/>
        </authorList>
    </citation>
    <scope>NUCLEOTIDE SEQUENCE</scope>
    <source>
        <strain evidence="15">C.B.Clarke</strain>
        <tissue evidence="15">Leaf</tissue>
    </source>
</reference>
<keyword evidence="7" id="KW-0804">Transcription</keyword>
<protein>
    <submittedName>
        <fullName evidence="15">Homeobox-leucine zipper protein ANTHOCYANINLESS 2 isoform X1</fullName>
    </submittedName>
</protein>
<evidence type="ECO:0000256" key="9">
    <source>
        <dbReference type="PROSITE-ProRule" id="PRU00108"/>
    </source>
</evidence>
<evidence type="ECO:0000256" key="10">
    <source>
        <dbReference type="RuleBase" id="RU000682"/>
    </source>
</evidence>
<feature type="compositionally biased region" description="Basic and acidic residues" evidence="12">
    <location>
        <begin position="74"/>
        <end position="87"/>
    </location>
</feature>
<dbReference type="SUPFAM" id="SSF55961">
    <property type="entry name" value="Bet v1-like"/>
    <property type="match status" value="2"/>
</dbReference>
<dbReference type="CDD" id="cd08875">
    <property type="entry name" value="START_ArGLABRA2_like"/>
    <property type="match status" value="1"/>
</dbReference>
<proteinExistence type="inferred from homology"/>
<evidence type="ECO:0000313" key="15">
    <source>
        <dbReference type="EMBL" id="KAF3325041.1"/>
    </source>
</evidence>
<feature type="coiled-coil region" evidence="11">
    <location>
        <begin position="160"/>
        <end position="187"/>
    </location>
</feature>
<accession>A0A833QTN9</accession>
<dbReference type="AlphaFoldDB" id="A0A833QTN9"/>
<evidence type="ECO:0000256" key="2">
    <source>
        <dbReference type="ARBA" id="ARBA00006789"/>
    </source>
</evidence>
<evidence type="ECO:0000256" key="3">
    <source>
        <dbReference type="ARBA" id="ARBA00023015"/>
    </source>
</evidence>
<keyword evidence="5 9" id="KW-0238">DNA-binding</keyword>
<dbReference type="SMART" id="SM00234">
    <property type="entry name" value="START"/>
    <property type="match status" value="1"/>
</dbReference>
<dbReference type="EMBL" id="SWLB01000021">
    <property type="protein sequence ID" value="KAF3325041.1"/>
    <property type="molecule type" value="Genomic_DNA"/>
</dbReference>
<dbReference type="FunFam" id="3.30.530.20:FF:000026">
    <property type="entry name" value="Homeobox-leucine zipper protein GLABRA 2"/>
    <property type="match status" value="1"/>
</dbReference>
<dbReference type="InterPro" id="IPR001356">
    <property type="entry name" value="HD"/>
</dbReference>
<dbReference type="OrthoDB" id="6159439at2759"/>
<dbReference type="GO" id="GO:0000981">
    <property type="term" value="F:DNA-binding transcription factor activity, RNA polymerase II-specific"/>
    <property type="evidence" value="ECO:0007669"/>
    <property type="project" value="InterPro"/>
</dbReference>
<keyword evidence="6 9" id="KW-0371">Homeobox</keyword>
<dbReference type="Pfam" id="PF25797">
    <property type="entry name" value="PDF2_C"/>
    <property type="match status" value="1"/>
</dbReference>
<dbReference type="PROSITE" id="PS50071">
    <property type="entry name" value="HOMEOBOX_2"/>
    <property type="match status" value="1"/>
</dbReference>
<comment type="similarity">
    <text evidence="2">Belongs to the HD-ZIP homeobox family. Class IV subfamily.</text>
</comment>
<dbReference type="PANTHER" id="PTHR45654">
    <property type="entry name" value="HOMEOBOX-LEUCINE ZIPPER PROTEIN MERISTEM L1"/>
    <property type="match status" value="1"/>
</dbReference>
<evidence type="ECO:0000259" key="13">
    <source>
        <dbReference type="PROSITE" id="PS50071"/>
    </source>
</evidence>
<dbReference type="GO" id="GO:0008289">
    <property type="term" value="F:lipid binding"/>
    <property type="evidence" value="ECO:0007669"/>
    <property type="project" value="InterPro"/>
</dbReference>